<feature type="domain" description="Sporulation initiation factor Spo0A C-terminal" evidence="1">
    <location>
        <begin position="55"/>
        <end position="154"/>
    </location>
</feature>
<dbReference type="InterPro" id="IPR014879">
    <property type="entry name" value="Spo0A_C"/>
</dbReference>
<proteinExistence type="predicted"/>
<dbReference type="Gene3D" id="1.10.10.10">
    <property type="entry name" value="Winged helix-like DNA-binding domain superfamily/Winged helix DNA-binding domain"/>
    <property type="match status" value="1"/>
</dbReference>
<dbReference type="GO" id="GO:0005737">
    <property type="term" value="C:cytoplasm"/>
    <property type="evidence" value="ECO:0007669"/>
    <property type="project" value="InterPro"/>
</dbReference>
<keyword evidence="2" id="KW-0396">Initiation factor</keyword>
<dbReference type="Proteomes" id="UP000824007">
    <property type="component" value="Unassembled WGS sequence"/>
</dbReference>
<organism evidence="2 3">
    <name type="scientific">Candidatus Eisenbergiella pullistercoris</name>
    <dbReference type="NCBI Taxonomy" id="2838555"/>
    <lineage>
        <taxon>Bacteria</taxon>
        <taxon>Bacillati</taxon>
        <taxon>Bacillota</taxon>
        <taxon>Clostridia</taxon>
        <taxon>Lachnospirales</taxon>
        <taxon>Lachnospiraceae</taxon>
        <taxon>Eisenbergiella</taxon>
    </lineage>
</organism>
<dbReference type="AlphaFoldDB" id="A0A9D1YN39"/>
<dbReference type="InterPro" id="IPR036388">
    <property type="entry name" value="WH-like_DNA-bd_sf"/>
</dbReference>
<sequence>MSLMWVSVTECSQSHIYHLTQMIKEDEDLRIILSSGTPYMDERGDGGLLKKDLERMLSMLGVPSHLKGYQYLKAAIDLSVQSMEELDGVTKRLYPDIARMYQTSAETVEHAIRHAIGASWQRGDERTQKKLFGYGHTEGKRPTNSEFITRLADYFTDMSGKYLS</sequence>
<dbReference type="GO" id="GO:0003743">
    <property type="term" value="F:translation initiation factor activity"/>
    <property type="evidence" value="ECO:0007669"/>
    <property type="project" value="UniProtKB-KW"/>
</dbReference>
<evidence type="ECO:0000313" key="3">
    <source>
        <dbReference type="Proteomes" id="UP000824007"/>
    </source>
</evidence>
<dbReference type="GO" id="GO:0003677">
    <property type="term" value="F:DNA binding"/>
    <property type="evidence" value="ECO:0007669"/>
    <property type="project" value="InterPro"/>
</dbReference>
<dbReference type="GO" id="GO:0042173">
    <property type="term" value="P:regulation of sporulation resulting in formation of a cellular spore"/>
    <property type="evidence" value="ECO:0007669"/>
    <property type="project" value="InterPro"/>
</dbReference>
<dbReference type="InterPro" id="IPR016032">
    <property type="entry name" value="Sig_transdc_resp-reg_C-effctor"/>
</dbReference>
<evidence type="ECO:0000259" key="1">
    <source>
        <dbReference type="Pfam" id="PF08769"/>
    </source>
</evidence>
<dbReference type="GO" id="GO:0005509">
    <property type="term" value="F:calcium ion binding"/>
    <property type="evidence" value="ECO:0007669"/>
    <property type="project" value="InterPro"/>
</dbReference>
<dbReference type="GO" id="GO:0003700">
    <property type="term" value="F:DNA-binding transcription factor activity"/>
    <property type="evidence" value="ECO:0007669"/>
    <property type="project" value="InterPro"/>
</dbReference>
<reference evidence="2" key="1">
    <citation type="journal article" date="2021" name="PeerJ">
        <title>Extensive microbial diversity within the chicken gut microbiome revealed by metagenomics and culture.</title>
        <authorList>
            <person name="Gilroy R."/>
            <person name="Ravi A."/>
            <person name="Getino M."/>
            <person name="Pursley I."/>
            <person name="Horton D.L."/>
            <person name="Alikhan N.F."/>
            <person name="Baker D."/>
            <person name="Gharbi K."/>
            <person name="Hall N."/>
            <person name="Watson M."/>
            <person name="Adriaenssens E.M."/>
            <person name="Foster-Nyarko E."/>
            <person name="Jarju S."/>
            <person name="Secka A."/>
            <person name="Antonio M."/>
            <person name="Oren A."/>
            <person name="Chaudhuri R.R."/>
            <person name="La Ragione R."/>
            <person name="Hildebrand F."/>
            <person name="Pallen M.J."/>
        </authorList>
    </citation>
    <scope>NUCLEOTIDE SEQUENCE</scope>
    <source>
        <strain evidence="2">ChiSxjej3B15-24422</strain>
    </source>
</reference>
<comment type="caution">
    <text evidence="2">The sequence shown here is derived from an EMBL/GenBank/DDBJ whole genome shotgun (WGS) entry which is preliminary data.</text>
</comment>
<dbReference type="SUPFAM" id="SSF46894">
    <property type="entry name" value="C-terminal effector domain of the bipartite response regulators"/>
    <property type="match status" value="1"/>
</dbReference>
<accession>A0A9D1YN39</accession>
<protein>
    <submittedName>
        <fullName evidence="2">Sporulation initiation factor Spo0A C-terminal domain-containing protein</fullName>
    </submittedName>
</protein>
<name>A0A9D1YN39_9FIRM</name>
<dbReference type="EMBL" id="DXDD01000042">
    <property type="protein sequence ID" value="HIY59716.1"/>
    <property type="molecule type" value="Genomic_DNA"/>
</dbReference>
<keyword evidence="2" id="KW-0648">Protein biosynthesis</keyword>
<dbReference type="Pfam" id="PF08769">
    <property type="entry name" value="Spo0A_C"/>
    <property type="match status" value="1"/>
</dbReference>
<gene>
    <name evidence="2" type="ORF">H9831_03400</name>
</gene>
<evidence type="ECO:0000313" key="2">
    <source>
        <dbReference type="EMBL" id="HIY59716.1"/>
    </source>
</evidence>
<reference evidence="2" key="2">
    <citation type="submission" date="2021-04" db="EMBL/GenBank/DDBJ databases">
        <authorList>
            <person name="Gilroy R."/>
        </authorList>
    </citation>
    <scope>NUCLEOTIDE SEQUENCE</scope>
    <source>
        <strain evidence="2">ChiSxjej3B15-24422</strain>
    </source>
</reference>